<gene>
    <name evidence="1" type="ORF">CDAR_256721</name>
</gene>
<keyword evidence="2" id="KW-1185">Reference proteome</keyword>
<dbReference type="EMBL" id="BPLQ01003607">
    <property type="protein sequence ID" value="GIY01747.1"/>
    <property type="molecule type" value="Genomic_DNA"/>
</dbReference>
<sequence>MTPPHPTPRDGQESDPDLEYCVSSAVTVMDGVRHTPARVHPVPHRPSFTFHCLYLRLLGGVSSTTWKLFHQSLEWASFVIASGYLSILWHLSLMSTTPPRQYFVTAVGKNILNCAIWRLVNSPCPSLLCLSKLFIVLVDLQHRFVPFHGLFIALAHSFTDLKQTPPSQKTTQG</sequence>
<accession>A0AAV4PXD3</accession>
<organism evidence="1 2">
    <name type="scientific">Caerostris darwini</name>
    <dbReference type="NCBI Taxonomy" id="1538125"/>
    <lineage>
        <taxon>Eukaryota</taxon>
        <taxon>Metazoa</taxon>
        <taxon>Ecdysozoa</taxon>
        <taxon>Arthropoda</taxon>
        <taxon>Chelicerata</taxon>
        <taxon>Arachnida</taxon>
        <taxon>Araneae</taxon>
        <taxon>Araneomorphae</taxon>
        <taxon>Entelegynae</taxon>
        <taxon>Araneoidea</taxon>
        <taxon>Araneidae</taxon>
        <taxon>Caerostris</taxon>
    </lineage>
</organism>
<evidence type="ECO:0000313" key="1">
    <source>
        <dbReference type="EMBL" id="GIY01747.1"/>
    </source>
</evidence>
<evidence type="ECO:0008006" key="3">
    <source>
        <dbReference type="Google" id="ProtNLM"/>
    </source>
</evidence>
<reference evidence="1 2" key="1">
    <citation type="submission" date="2021-06" db="EMBL/GenBank/DDBJ databases">
        <title>Caerostris darwini draft genome.</title>
        <authorList>
            <person name="Kono N."/>
            <person name="Arakawa K."/>
        </authorList>
    </citation>
    <scope>NUCLEOTIDE SEQUENCE [LARGE SCALE GENOMIC DNA]</scope>
</reference>
<comment type="caution">
    <text evidence="1">The sequence shown here is derived from an EMBL/GenBank/DDBJ whole genome shotgun (WGS) entry which is preliminary data.</text>
</comment>
<proteinExistence type="predicted"/>
<evidence type="ECO:0000313" key="2">
    <source>
        <dbReference type="Proteomes" id="UP001054837"/>
    </source>
</evidence>
<protein>
    <recommendedName>
        <fullName evidence="3">Vomeronasal type-1 receptor</fullName>
    </recommendedName>
</protein>
<name>A0AAV4PXD3_9ARAC</name>
<dbReference type="Proteomes" id="UP001054837">
    <property type="component" value="Unassembled WGS sequence"/>
</dbReference>
<dbReference type="AlphaFoldDB" id="A0AAV4PXD3"/>